<feature type="domain" description="Thioredoxin" evidence="2">
    <location>
        <begin position="1"/>
        <end position="103"/>
    </location>
</feature>
<accession>A0A8S3GCR7</accession>
<evidence type="ECO:0000259" key="2">
    <source>
        <dbReference type="PROSITE" id="PS51352"/>
    </source>
</evidence>
<dbReference type="GO" id="GO:0003756">
    <property type="term" value="F:protein disulfide isomerase activity"/>
    <property type="evidence" value="ECO:0007669"/>
    <property type="project" value="TreeGrafter"/>
</dbReference>
<dbReference type="PANTHER" id="PTHR45672:SF11">
    <property type="entry name" value="PROTEIN DISULFIDE-ISOMERASE C17H9.14C"/>
    <property type="match status" value="1"/>
</dbReference>
<gene>
    <name evidence="3" type="ORF">GIL414_LOCUS65894</name>
</gene>
<dbReference type="InterPro" id="IPR013766">
    <property type="entry name" value="Thioredoxin_domain"/>
</dbReference>
<keyword evidence="1" id="KW-1133">Transmembrane helix</keyword>
<proteinExistence type="predicted"/>
<dbReference type="EMBL" id="CAJOBJ010302171">
    <property type="protein sequence ID" value="CAF5162179.1"/>
    <property type="molecule type" value="Genomic_DNA"/>
</dbReference>
<feature type="transmembrane region" description="Helical" evidence="1">
    <location>
        <begin position="6"/>
        <end position="24"/>
    </location>
</feature>
<dbReference type="GO" id="GO:0005783">
    <property type="term" value="C:endoplasmic reticulum"/>
    <property type="evidence" value="ECO:0007669"/>
    <property type="project" value="TreeGrafter"/>
</dbReference>
<evidence type="ECO:0000256" key="1">
    <source>
        <dbReference type="SAM" id="Phobius"/>
    </source>
</evidence>
<dbReference type="SUPFAM" id="SSF52833">
    <property type="entry name" value="Thioredoxin-like"/>
    <property type="match status" value="1"/>
</dbReference>
<evidence type="ECO:0000313" key="3">
    <source>
        <dbReference type="EMBL" id="CAF5162179.1"/>
    </source>
</evidence>
<dbReference type="PROSITE" id="PS51352">
    <property type="entry name" value="THIOREDOXIN_2"/>
    <property type="match status" value="1"/>
</dbReference>
<dbReference type="PANTHER" id="PTHR45672">
    <property type="entry name" value="PROTEIN DISULFIDE-ISOMERASE C17H9.14C-RELATED"/>
    <property type="match status" value="1"/>
</dbReference>
<dbReference type="GO" id="GO:0006457">
    <property type="term" value="P:protein folding"/>
    <property type="evidence" value="ECO:0007669"/>
    <property type="project" value="TreeGrafter"/>
</dbReference>
<keyword evidence="1" id="KW-0812">Transmembrane</keyword>
<dbReference type="Proteomes" id="UP000681720">
    <property type="component" value="Unassembled WGS sequence"/>
</dbReference>
<dbReference type="AlphaFoldDB" id="A0A8S3GCR7"/>
<organism evidence="3 4">
    <name type="scientific">Rotaria magnacalcarata</name>
    <dbReference type="NCBI Taxonomy" id="392030"/>
    <lineage>
        <taxon>Eukaryota</taxon>
        <taxon>Metazoa</taxon>
        <taxon>Spiralia</taxon>
        <taxon>Gnathifera</taxon>
        <taxon>Rotifera</taxon>
        <taxon>Eurotatoria</taxon>
        <taxon>Bdelloidea</taxon>
        <taxon>Philodinida</taxon>
        <taxon>Philodinidae</taxon>
        <taxon>Rotaria</taxon>
    </lineage>
</organism>
<name>A0A8S3GCR7_9BILA</name>
<dbReference type="Pfam" id="PF00085">
    <property type="entry name" value="Thioredoxin"/>
    <property type="match status" value="1"/>
</dbReference>
<reference evidence="3" key="1">
    <citation type="submission" date="2021-02" db="EMBL/GenBank/DDBJ databases">
        <authorList>
            <person name="Nowell W R."/>
        </authorList>
    </citation>
    <scope>NUCLEOTIDE SEQUENCE</scope>
</reference>
<dbReference type="InterPro" id="IPR051063">
    <property type="entry name" value="PDI"/>
</dbReference>
<keyword evidence="1" id="KW-0472">Membrane</keyword>
<sequence length="108" mass="12472">MREVFFLTVNFYISIFYVSLFFYYRCGHCNNFKPTYSKLARSYAGQSNLILAQMDATANDIPQGFEVTGYPTIFIVPTNNKPVKYEGNRDIDDLVNFINKNIGSRTEL</sequence>
<dbReference type="Gene3D" id="3.40.30.10">
    <property type="entry name" value="Glutaredoxin"/>
    <property type="match status" value="1"/>
</dbReference>
<dbReference type="InterPro" id="IPR036249">
    <property type="entry name" value="Thioredoxin-like_sf"/>
</dbReference>
<comment type="caution">
    <text evidence="3">The sequence shown here is derived from an EMBL/GenBank/DDBJ whole genome shotgun (WGS) entry which is preliminary data.</text>
</comment>
<protein>
    <recommendedName>
        <fullName evidence="2">Thioredoxin domain-containing protein</fullName>
    </recommendedName>
</protein>
<evidence type="ECO:0000313" key="4">
    <source>
        <dbReference type="Proteomes" id="UP000681720"/>
    </source>
</evidence>